<evidence type="ECO:0000313" key="1">
    <source>
        <dbReference type="EMBL" id="RUS26698.1"/>
    </source>
</evidence>
<gene>
    <name evidence="1" type="ORF">BC938DRAFT_484246</name>
</gene>
<name>A0A433QA58_9FUNG</name>
<evidence type="ECO:0000313" key="2">
    <source>
        <dbReference type="Proteomes" id="UP000274822"/>
    </source>
</evidence>
<organism evidence="1 2">
    <name type="scientific">Jimgerdemannia flammicorona</name>
    <dbReference type="NCBI Taxonomy" id="994334"/>
    <lineage>
        <taxon>Eukaryota</taxon>
        <taxon>Fungi</taxon>
        <taxon>Fungi incertae sedis</taxon>
        <taxon>Mucoromycota</taxon>
        <taxon>Mucoromycotina</taxon>
        <taxon>Endogonomycetes</taxon>
        <taxon>Endogonales</taxon>
        <taxon>Endogonaceae</taxon>
        <taxon>Jimgerdemannia</taxon>
    </lineage>
</organism>
<comment type="caution">
    <text evidence="1">The sequence shown here is derived from an EMBL/GenBank/DDBJ whole genome shotgun (WGS) entry which is preliminary data.</text>
</comment>
<dbReference type="Proteomes" id="UP000274822">
    <property type="component" value="Unassembled WGS sequence"/>
</dbReference>
<protein>
    <submittedName>
        <fullName evidence="1">Uncharacterized protein</fullName>
    </submittedName>
</protein>
<sequence>MVNPSQQIIYLSLDKVTDPHFSHDRDGHGGLDLLDHLGIGHASHTAYNHDIMSDTNKYEIPKHTILPDIGGHALQGHDGAGAGLLGDPGLLGVDDIHDDAALCGRIESNPDKRVQNGVMSSSLISAIVSFTYIHRFASHLFRGHVIRVRSLTTRSTYLQHLRQAGLDVEGGLGRFSMTISDIGEVGGNGEVESHYLLSSRS</sequence>
<dbReference type="AlphaFoldDB" id="A0A433QA58"/>
<keyword evidence="2" id="KW-1185">Reference proteome</keyword>
<accession>A0A433QA58</accession>
<proteinExistence type="predicted"/>
<dbReference type="EMBL" id="RBNJ01009874">
    <property type="protein sequence ID" value="RUS26698.1"/>
    <property type="molecule type" value="Genomic_DNA"/>
</dbReference>
<reference evidence="1 2" key="1">
    <citation type="journal article" date="2018" name="New Phytol.">
        <title>Phylogenomics of Endogonaceae and evolution of mycorrhizas within Mucoromycota.</title>
        <authorList>
            <person name="Chang Y."/>
            <person name="Desiro A."/>
            <person name="Na H."/>
            <person name="Sandor L."/>
            <person name="Lipzen A."/>
            <person name="Clum A."/>
            <person name="Barry K."/>
            <person name="Grigoriev I.V."/>
            <person name="Martin F.M."/>
            <person name="Stajich J.E."/>
            <person name="Smith M.E."/>
            <person name="Bonito G."/>
            <person name="Spatafora J.W."/>
        </authorList>
    </citation>
    <scope>NUCLEOTIDE SEQUENCE [LARGE SCALE GENOMIC DNA]</scope>
    <source>
        <strain evidence="1 2">AD002</strain>
    </source>
</reference>